<dbReference type="Pfam" id="PF09932">
    <property type="entry name" value="DUF2164"/>
    <property type="match status" value="1"/>
</dbReference>
<gene>
    <name evidence="1" type="ORF">SAMN05216287_1239</name>
</gene>
<accession>A0A1H2VGN1</accession>
<dbReference type="InterPro" id="IPR018680">
    <property type="entry name" value="DUF2164"/>
</dbReference>
<evidence type="ECO:0000313" key="1">
    <source>
        <dbReference type="EMBL" id="SDW67481.1"/>
    </source>
</evidence>
<sequence length="87" mass="10060">MSTARKAKMPILQLDAAQESAAVEVLKRFLEDRFELELGSFEAREVLDLFAREVAPLYYNKAIFDVQAHLKDRFESIESDLWALEKP</sequence>
<dbReference type="STRING" id="1007099.SAMN05216287_1239"/>
<keyword evidence="2" id="KW-1185">Reference proteome</keyword>
<dbReference type="Proteomes" id="UP000243778">
    <property type="component" value="Unassembled WGS sequence"/>
</dbReference>
<reference evidence="2" key="1">
    <citation type="submission" date="2016-10" db="EMBL/GenBank/DDBJ databases">
        <authorList>
            <person name="Varghese N."/>
            <person name="Submissions S."/>
        </authorList>
    </citation>
    <scope>NUCLEOTIDE SEQUENCE [LARGE SCALE GENOMIC DNA]</scope>
    <source>
        <strain evidence="2">NRRL B-59562</strain>
    </source>
</reference>
<evidence type="ECO:0000313" key="2">
    <source>
        <dbReference type="Proteomes" id="UP000243778"/>
    </source>
</evidence>
<dbReference type="EMBL" id="FNNU01000002">
    <property type="protein sequence ID" value="SDW67481.1"/>
    <property type="molecule type" value="Genomic_DNA"/>
</dbReference>
<protein>
    <submittedName>
        <fullName evidence="1">Uncharacterized conserved protein, DUF2164 family</fullName>
    </submittedName>
</protein>
<dbReference type="AlphaFoldDB" id="A0A1H2VGN1"/>
<name>A0A1H2VGN1_9PSED</name>
<organism evidence="1 2">
    <name type="scientific">Pseudomonas kuykendallii</name>
    <dbReference type="NCBI Taxonomy" id="1007099"/>
    <lineage>
        <taxon>Bacteria</taxon>
        <taxon>Pseudomonadati</taxon>
        <taxon>Pseudomonadota</taxon>
        <taxon>Gammaproteobacteria</taxon>
        <taxon>Pseudomonadales</taxon>
        <taxon>Pseudomonadaceae</taxon>
        <taxon>Pseudomonas</taxon>
    </lineage>
</organism>
<proteinExistence type="predicted"/>